<feature type="domain" description="Reverse transcriptase" evidence="1">
    <location>
        <begin position="1"/>
        <end position="74"/>
    </location>
</feature>
<dbReference type="CDD" id="cd01646">
    <property type="entry name" value="RT_Bac_retron_I"/>
    <property type="match status" value="1"/>
</dbReference>
<evidence type="ECO:0000259" key="1">
    <source>
        <dbReference type="PROSITE" id="PS50878"/>
    </source>
</evidence>
<dbReference type="Pfam" id="PF00078">
    <property type="entry name" value="RVT_1"/>
    <property type="match status" value="1"/>
</dbReference>
<gene>
    <name evidence="2" type="ORF">A2832_00455</name>
</gene>
<organism evidence="2 3">
    <name type="scientific">Candidatus Zambryskibacteria bacterium RIFCSPHIGHO2_01_FULL_44_22b</name>
    <dbReference type="NCBI Taxonomy" id="1802737"/>
    <lineage>
        <taxon>Bacteria</taxon>
        <taxon>Candidatus Zambryskiibacteriota</taxon>
    </lineage>
</organism>
<reference evidence="2 3" key="1">
    <citation type="journal article" date="2016" name="Nat. Commun.">
        <title>Thousands of microbial genomes shed light on interconnected biogeochemical processes in an aquifer system.</title>
        <authorList>
            <person name="Anantharaman K."/>
            <person name="Brown C.T."/>
            <person name="Hug L.A."/>
            <person name="Sharon I."/>
            <person name="Castelle C.J."/>
            <person name="Probst A.J."/>
            <person name="Thomas B.C."/>
            <person name="Singh A."/>
            <person name="Wilkins M.J."/>
            <person name="Karaoz U."/>
            <person name="Brodie E.L."/>
            <person name="Williams K.H."/>
            <person name="Hubbard S.S."/>
            <person name="Banfield J.F."/>
        </authorList>
    </citation>
    <scope>NUCLEOTIDE SEQUENCE [LARGE SCALE GENOMIC DNA]</scope>
</reference>
<dbReference type="SUPFAM" id="SSF56672">
    <property type="entry name" value="DNA/RNA polymerases"/>
    <property type="match status" value="1"/>
</dbReference>
<name>A0A1G2SYA7_9BACT</name>
<dbReference type="AlphaFoldDB" id="A0A1G2SYA7"/>
<dbReference type="InterPro" id="IPR043502">
    <property type="entry name" value="DNA/RNA_pol_sf"/>
</dbReference>
<evidence type="ECO:0000313" key="2">
    <source>
        <dbReference type="EMBL" id="OHA89738.1"/>
    </source>
</evidence>
<accession>A0A1G2SYA7</accession>
<dbReference type="InterPro" id="IPR000477">
    <property type="entry name" value="RT_dom"/>
</dbReference>
<proteinExistence type="predicted"/>
<protein>
    <recommendedName>
        <fullName evidence="1">Reverse transcriptase domain-containing protein</fullName>
    </recommendedName>
</protein>
<evidence type="ECO:0000313" key="3">
    <source>
        <dbReference type="Proteomes" id="UP000178538"/>
    </source>
</evidence>
<dbReference type="STRING" id="1802737.A2832_00455"/>
<dbReference type="PROSITE" id="PS50878">
    <property type="entry name" value="RT_POL"/>
    <property type="match status" value="1"/>
</dbReference>
<dbReference type="Proteomes" id="UP000178538">
    <property type="component" value="Unassembled WGS sequence"/>
</dbReference>
<comment type="caution">
    <text evidence="2">The sequence shown here is derived from an EMBL/GenBank/DDBJ whole genome shotgun (WGS) entry which is preliminary data.</text>
</comment>
<dbReference type="EMBL" id="MHVG01000025">
    <property type="protein sequence ID" value="OHA89738.1"/>
    <property type="molecule type" value="Genomic_DNA"/>
</dbReference>
<sequence>MNEFDQFVKHRLKDKYYIRYADDFVIFYQDRNYLCTVYQYIVHFLQTKLKLEIHPDKVFIKTLSSGLDFLGWVHFPTHRVLRTVTKRRMLKKVSTCQVDTLPPITASYIGMLKWGNTQKLWEKIQNYQHFGV</sequence>